<gene>
    <name evidence="2" type="ORF">A6A03_14820</name>
</gene>
<dbReference type="Proteomes" id="UP000078287">
    <property type="component" value="Unassembled WGS sequence"/>
</dbReference>
<reference evidence="2 3" key="1">
    <citation type="submission" date="2016-04" db="EMBL/GenBank/DDBJ databases">
        <title>Chloroflexus islandicus sp. nov., a thermophilic filamentous anoxygenic phototrophic bacterium from geyser Strokkur (Iceland).</title>
        <authorList>
            <person name="Gaisin V.A."/>
            <person name="Kalashnikov A.M."/>
            <person name="Sukhacheva M.V."/>
            <person name="Grouzdev D.S."/>
            <person name="Ivanov T.M."/>
            <person name="Kuznetsov B."/>
            <person name="Gorlenko V.M."/>
        </authorList>
    </citation>
    <scope>NUCLEOTIDE SEQUENCE [LARGE SCALE GENOMIC DNA]</scope>
    <source>
        <strain evidence="3">isl-2</strain>
    </source>
</reference>
<feature type="chain" id="PRO_5008091835" description="Photosynthesis system II assembly factor Ycf48/Hcf136-like domain-containing protein" evidence="1">
    <location>
        <begin position="28"/>
        <end position="530"/>
    </location>
</feature>
<evidence type="ECO:0000313" key="2">
    <source>
        <dbReference type="EMBL" id="OAN45448.1"/>
    </source>
</evidence>
<dbReference type="OrthoDB" id="142870at2"/>
<dbReference type="SUPFAM" id="SSF110296">
    <property type="entry name" value="Oligoxyloglucan reducing end-specific cellobiohydrolase"/>
    <property type="match status" value="1"/>
</dbReference>
<comment type="caution">
    <text evidence="2">The sequence shown here is derived from an EMBL/GenBank/DDBJ whole genome shotgun (WGS) entry which is preliminary data.</text>
</comment>
<name>A0A178MBQ4_9CHLR</name>
<dbReference type="AlphaFoldDB" id="A0A178MBQ4"/>
<organism evidence="2 3">
    <name type="scientific">Chloroflexus islandicus</name>
    <dbReference type="NCBI Taxonomy" id="1707952"/>
    <lineage>
        <taxon>Bacteria</taxon>
        <taxon>Bacillati</taxon>
        <taxon>Chloroflexota</taxon>
        <taxon>Chloroflexia</taxon>
        <taxon>Chloroflexales</taxon>
        <taxon>Chloroflexineae</taxon>
        <taxon>Chloroflexaceae</taxon>
        <taxon>Chloroflexus</taxon>
    </lineage>
</organism>
<sequence>MRNVWLPTALILLIFALISSAPASLHARPAPMMGSPSDYLYPHLHNLVWDPLDANHVYATSPIGGWHSFDAGRTWQPLSPATPNLHYGRIVVDTERRILYLYRWGDHYLYRSDDFGEHWQIVSRAMYYQLALAPQHNGALLAIHGDWRLRRSDDGGFTWRDLAQPLPDPAETTLAVAPDGTLYAIANRQLFRSTDSGLSWDRWGEWPAASRPRELLVGPDGALIALIASPDQPSVSGSALWRSTDGANWVAAPLPATRIAVSIVSGGTLWAGSDDGHVWRNLDPQRWDDLAGWRELRLQLARPIALRDDIPYTPDITDISASPTGVVLVGTIHGIYRAATPDGPALLRARGLLPTAALPTTPQPPESGERYFPATGQTLSDPFLSRWQQAGGMITLGMPRTAPFIERNVDSGRDELVQYFERGRIEVPLTANATPTLGRVAAALIAEQGPAPTENPRADCRYFPQTGYNLCGKMLQAWVQYGGVATLGYPLSPANPDQQWFERGRIEQRDEQLFLCLVGNEDLQARGWLP</sequence>
<dbReference type="Gene3D" id="2.130.10.10">
    <property type="entry name" value="YVTN repeat-like/Quinoprotein amine dehydrogenase"/>
    <property type="match status" value="2"/>
</dbReference>
<keyword evidence="3" id="KW-1185">Reference proteome</keyword>
<evidence type="ECO:0008006" key="4">
    <source>
        <dbReference type="Google" id="ProtNLM"/>
    </source>
</evidence>
<keyword evidence="1" id="KW-0732">Signal</keyword>
<evidence type="ECO:0000313" key="3">
    <source>
        <dbReference type="Proteomes" id="UP000078287"/>
    </source>
</evidence>
<accession>A0A178MBQ4</accession>
<proteinExistence type="predicted"/>
<dbReference type="InterPro" id="IPR015943">
    <property type="entry name" value="WD40/YVTN_repeat-like_dom_sf"/>
</dbReference>
<evidence type="ECO:0000256" key="1">
    <source>
        <dbReference type="SAM" id="SignalP"/>
    </source>
</evidence>
<feature type="signal peptide" evidence="1">
    <location>
        <begin position="1"/>
        <end position="27"/>
    </location>
</feature>
<dbReference type="RefSeq" id="WP_066787678.1">
    <property type="nucleotide sequence ID" value="NZ_LWQS01000055.1"/>
</dbReference>
<dbReference type="STRING" id="1707952.A6A03_14820"/>
<dbReference type="CDD" id="cd15482">
    <property type="entry name" value="Sialidase_non-viral"/>
    <property type="match status" value="1"/>
</dbReference>
<dbReference type="EMBL" id="LWQS01000055">
    <property type="protein sequence ID" value="OAN45448.1"/>
    <property type="molecule type" value="Genomic_DNA"/>
</dbReference>
<protein>
    <recommendedName>
        <fullName evidence="4">Photosynthesis system II assembly factor Ycf48/Hcf136-like domain-containing protein</fullName>
    </recommendedName>
</protein>